<organism evidence="1 3">
    <name type="scientific">Didymodactylos carnosus</name>
    <dbReference type="NCBI Taxonomy" id="1234261"/>
    <lineage>
        <taxon>Eukaryota</taxon>
        <taxon>Metazoa</taxon>
        <taxon>Spiralia</taxon>
        <taxon>Gnathifera</taxon>
        <taxon>Rotifera</taxon>
        <taxon>Eurotatoria</taxon>
        <taxon>Bdelloidea</taxon>
        <taxon>Philodinida</taxon>
        <taxon>Philodinidae</taxon>
        <taxon>Didymodactylos</taxon>
    </lineage>
</organism>
<keyword evidence="3" id="KW-1185">Reference proteome</keyword>
<dbReference type="AlphaFoldDB" id="A0A813THA9"/>
<evidence type="ECO:0008006" key="4">
    <source>
        <dbReference type="Google" id="ProtNLM"/>
    </source>
</evidence>
<accession>A0A813THA9</accession>
<protein>
    <recommendedName>
        <fullName evidence="4">RAP domain-containing protein</fullName>
    </recommendedName>
</protein>
<dbReference type="OrthoDB" id="10064757at2759"/>
<evidence type="ECO:0000313" key="3">
    <source>
        <dbReference type="Proteomes" id="UP000663829"/>
    </source>
</evidence>
<proteinExistence type="predicted"/>
<dbReference type="Proteomes" id="UP000681722">
    <property type="component" value="Unassembled WGS sequence"/>
</dbReference>
<reference evidence="1" key="1">
    <citation type="submission" date="2021-02" db="EMBL/GenBank/DDBJ databases">
        <authorList>
            <person name="Nowell W R."/>
        </authorList>
    </citation>
    <scope>NUCLEOTIDE SEQUENCE</scope>
</reference>
<dbReference type="Proteomes" id="UP000663829">
    <property type="component" value="Unassembled WGS sequence"/>
</dbReference>
<dbReference type="EMBL" id="CAJOBC010000538">
    <property type="protein sequence ID" value="CAF3598378.1"/>
    <property type="molecule type" value="Genomic_DNA"/>
</dbReference>
<gene>
    <name evidence="1" type="ORF">GPM918_LOCUS4113</name>
    <name evidence="2" type="ORF">SRO942_LOCUS4113</name>
</gene>
<sequence>MLRKVLLNCFQIQHQKQLISPACFQINSCLLLLTRHLQNNHIVKIDYDDHRSISRTFENSAYQYFYNKRLDNFQDETRLSHIVLKNTELILMKTFNEIITKTVNSKNINDLLCQLNMKENVKMYDKLSLEHLNDFLFYSYGQGLRLQSLTSKLLKHIQNQEIDTNQVNIIELLVLLLLHRQWIYADGNTVATQTLQTFVNKLESKLTYDDIQQLTTYELSLISSAYYRFQVPIRNQLLIERLAMLLLSETSDRQSLKAVDKQNFLKILTLSGYSDARISETLSSRFNDSYEQHSLHSDHALHTDVVILAMRLGLYLSSFNYWSSRFYKNCFQLIEYEAVRLKQKSFSLTSNEQQYRSKDMIKIMNTLINIGYCYYKSINNEQYYKHYLDLIELYSKSDYFKVKPDRLVNVLAPMAEIGLFPKYLLQYIFNNDVLSTLKESKMKEKLYFIAESYKVFHPNITSSLLDQNYVNSLPNHIFGSWNIEKKKRKNYLAIINQLYSCVTSNTFFVKSAFVLKHFKLPDILIRLDKNMIPQLLSKRGVAFFEENEHEHTTYAIQVLSHNEICSNERHRPIGIICAKVIQLQKMGYEPVLIYPDEELPSDTANVVFDWIVQRAQQTRAMFS</sequence>
<name>A0A813THA9_9BILA</name>
<comment type="caution">
    <text evidence="1">The sequence shown here is derived from an EMBL/GenBank/DDBJ whole genome shotgun (WGS) entry which is preliminary data.</text>
</comment>
<evidence type="ECO:0000313" key="2">
    <source>
        <dbReference type="EMBL" id="CAF3598378.1"/>
    </source>
</evidence>
<dbReference type="EMBL" id="CAJNOQ010000538">
    <property type="protein sequence ID" value="CAF0812601.1"/>
    <property type="molecule type" value="Genomic_DNA"/>
</dbReference>
<evidence type="ECO:0000313" key="1">
    <source>
        <dbReference type="EMBL" id="CAF0812601.1"/>
    </source>
</evidence>